<evidence type="ECO:0000256" key="3">
    <source>
        <dbReference type="ARBA" id="ARBA00022705"/>
    </source>
</evidence>
<dbReference type="GO" id="GO:0003682">
    <property type="term" value="F:chromatin binding"/>
    <property type="evidence" value="ECO:0007669"/>
    <property type="project" value="TreeGrafter"/>
</dbReference>
<feature type="region of interest" description="Disordered" evidence="6">
    <location>
        <begin position="163"/>
        <end position="210"/>
    </location>
</feature>
<dbReference type="GO" id="GO:0003688">
    <property type="term" value="F:DNA replication origin binding"/>
    <property type="evidence" value="ECO:0007669"/>
    <property type="project" value="TreeGrafter"/>
</dbReference>
<dbReference type="InterPro" id="IPR003874">
    <property type="entry name" value="CDC45"/>
</dbReference>
<keyword evidence="7" id="KW-1185">Reference proteome</keyword>
<name>A0A1I7XHX5_HETBA</name>
<dbReference type="WBParaSite" id="Hba_17349">
    <property type="protein sequence ID" value="Hba_17349"/>
    <property type="gene ID" value="Hba_17349"/>
</dbReference>
<evidence type="ECO:0000256" key="6">
    <source>
        <dbReference type="SAM" id="MobiDB-lite"/>
    </source>
</evidence>
<dbReference type="GO" id="GO:0003697">
    <property type="term" value="F:single-stranded DNA binding"/>
    <property type="evidence" value="ECO:0007669"/>
    <property type="project" value="TreeGrafter"/>
</dbReference>
<organism evidence="7 8">
    <name type="scientific">Heterorhabditis bacteriophora</name>
    <name type="common">Entomopathogenic nematode worm</name>
    <dbReference type="NCBI Taxonomy" id="37862"/>
    <lineage>
        <taxon>Eukaryota</taxon>
        <taxon>Metazoa</taxon>
        <taxon>Ecdysozoa</taxon>
        <taxon>Nematoda</taxon>
        <taxon>Chromadorea</taxon>
        <taxon>Rhabditida</taxon>
        <taxon>Rhabditina</taxon>
        <taxon>Rhabditomorpha</taxon>
        <taxon>Strongyloidea</taxon>
        <taxon>Heterorhabditidae</taxon>
        <taxon>Heterorhabditis</taxon>
    </lineage>
</organism>
<dbReference type="AlphaFoldDB" id="A0A1I7XHX5"/>
<comment type="similarity">
    <text evidence="2">Belongs to the CDC45 family.</text>
</comment>
<evidence type="ECO:0000256" key="5">
    <source>
        <dbReference type="ARBA" id="ARBA00023306"/>
    </source>
</evidence>
<proteinExistence type="inferred from homology"/>
<evidence type="ECO:0000256" key="4">
    <source>
        <dbReference type="ARBA" id="ARBA00023242"/>
    </source>
</evidence>
<protein>
    <submittedName>
        <fullName evidence="8">LSDAT_euk domain-containing protein</fullName>
    </submittedName>
</protein>
<dbReference type="PANTHER" id="PTHR10507:SF0">
    <property type="entry name" value="CELL DIVISION CONTROL PROTEIN 45 HOMOLOG"/>
    <property type="match status" value="1"/>
</dbReference>
<dbReference type="GO" id="GO:0031261">
    <property type="term" value="C:DNA replication preinitiation complex"/>
    <property type="evidence" value="ECO:0007669"/>
    <property type="project" value="TreeGrafter"/>
</dbReference>
<dbReference type="Proteomes" id="UP000095283">
    <property type="component" value="Unplaced"/>
</dbReference>
<evidence type="ECO:0000256" key="1">
    <source>
        <dbReference type="ARBA" id="ARBA00004123"/>
    </source>
</evidence>
<keyword evidence="3" id="KW-0235">DNA replication</keyword>
<evidence type="ECO:0000313" key="7">
    <source>
        <dbReference type="Proteomes" id="UP000095283"/>
    </source>
</evidence>
<dbReference type="Pfam" id="PF02724">
    <property type="entry name" value="CDC45"/>
    <property type="match status" value="1"/>
</dbReference>
<dbReference type="GO" id="GO:1902977">
    <property type="term" value="P:mitotic DNA replication preinitiation complex assembly"/>
    <property type="evidence" value="ECO:0007669"/>
    <property type="project" value="TreeGrafter"/>
</dbReference>
<keyword evidence="4" id="KW-0539">Nucleus</keyword>
<feature type="compositionally biased region" description="Basic and acidic residues" evidence="6">
    <location>
        <begin position="180"/>
        <end position="192"/>
    </location>
</feature>
<accession>A0A1I7XHX5</accession>
<dbReference type="PANTHER" id="PTHR10507">
    <property type="entry name" value="CDC45-RELATED PROTEIN"/>
    <property type="match status" value="1"/>
</dbReference>
<feature type="compositionally biased region" description="Acidic residues" evidence="6">
    <location>
        <begin position="163"/>
        <end position="179"/>
    </location>
</feature>
<evidence type="ECO:0000313" key="8">
    <source>
        <dbReference type="WBParaSite" id="Hba_17349"/>
    </source>
</evidence>
<reference evidence="8" key="1">
    <citation type="submission" date="2016-11" db="UniProtKB">
        <authorList>
            <consortium name="WormBaseParasite"/>
        </authorList>
    </citation>
    <scope>IDENTIFICATION</scope>
</reference>
<keyword evidence="5" id="KW-0131">Cell cycle</keyword>
<comment type="subcellular location">
    <subcellularLocation>
        <location evidence="1">Nucleus</location>
    </subcellularLocation>
</comment>
<evidence type="ECO:0000256" key="2">
    <source>
        <dbReference type="ARBA" id="ARBA00010727"/>
    </source>
</evidence>
<dbReference type="GO" id="GO:0000727">
    <property type="term" value="P:double-strand break repair via break-induced replication"/>
    <property type="evidence" value="ECO:0007669"/>
    <property type="project" value="TreeGrafter"/>
</dbReference>
<sequence length="210" mass="23885">MKFRNASLKFTNKEYLKLTSLLCHIVVLVTVLQIKGLRRACTDTHVLMIVGDDADALCAHTILTQLFIWDDVSYSMVPVGGWDALDKILRQHFDQIGPTIVLLNCGGNRSLQDLQVPPESIVFVIDSRRPFHHENIFDGHQIRLLVDSVEIDQLKIPEIHDVIDEEESDEEESEEEPDDEIVKKGEKQRDSGSEDEMIYFGSTMSQHGIL</sequence>
<dbReference type="GO" id="GO:0006270">
    <property type="term" value="P:DNA replication initiation"/>
    <property type="evidence" value="ECO:0007669"/>
    <property type="project" value="InterPro"/>
</dbReference>